<name>A0A1V9XZU6_9ACAR</name>
<dbReference type="Pfam" id="PF25301">
    <property type="entry name" value="CUT_C"/>
    <property type="match status" value="1"/>
</dbReference>
<evidence type="ECO:0000313" key="4">
    <source>
        <dbReference type="EMBL" id="OQR78888.1"/>
    </source>
</evidence>
<keyword evidence="2" id="KW-0812">Transmembrane</keyword>
<dbReference type="Proteomes" id="UP000192247">
    <property type="component" value="Unassembled WGS sequence"/>
</dbReference>
<proteinExistence type="predicted"/>
<dbReference type="SMART" id="SM00241">
    <property type="entry name" value="ZP"/>
    <property type="match status" value="1"/>
</dbReference>
<sequence length="720" mass="80440">MVWSFALLQRFSWQVYVAEIHKEKKLKPMRSSFPPQFQVLAEDPHDGKQSDSASDSAEDLEAAASSHEDAFADAVNSALHADKHVSSEHEQKEAGHIIENRVQPPPQFQQHFQLGFPFNAHGLLHAPSNAIHHHAPQARGVGHSQQFVALQHHGPQAWPAEHGHGVPHQPVPGPVFHPPQPQVHLQQPPVHHHHTPVFEPEEPQHQTEPHQLEPAAHHEAPVSQEDAVHVHHQEHHEEVQDNAVAPIPVNHQPAHVDPEEAWPLSQPDMPKIVHLDVKCEKNLMKVVVEFDRPFNGLIFSKGTLNPALLRQAQSRRASPRTVGYGPSKVKRDSSQETSEKQSIHGHYSYGSCVHLPAGSGKKSVFFDISINSCGTVGNAQSGLYGQEGNTATGSFFENTIIIQYDHQVQEVWDQARKLRCTWHNNYEKAVTFRPFPVDMLDVVRADFAGDNVGCWMQIQAGKGPWASEVAGIVKIGQTMTMVLAIKDDENKFDMLVRNCIAHDGQRAPIELVDSKGCVARPKLMSRFTKIKNFGSSATVLSYAHFQAFKFPDTMEVHFQCTIQICRYQCPEQCAHDDQHASASDRQINYSTTLSRQERDLGRFRRDVILPGAGGNDDGEKDIGVSKIIRVLSAGDVDFSLGNSTQEQPLEFNQEELSSMVCMSTMGFASVLLLLLVVLVVTCVMCAFLYIRHKQNQLVPVFKAYPHDLPVFTKKPKEQTQ</sequence>
<keyword evidence="2" id="KW-0472">Membrane</keyword>
<evidence type="ECO:0000256" key="1">
    <source>
        <dbReference type="SAM" id="MobiDB-lite"/>
    </source>
</evidence>
<feature type="transmembrane region" description="Helical" evidence="2">
    <location>
        <begin position="665"/>
        <end position="690"/>
    </location>
</feature>
<feature type="compositionally biased region" description="Pro residues" evidence="1">
    <location>
        <begin position="169"/>
        <end position="181"/>
    </location>
</feature>
<dbReference type="InterPro" id="IPR057475">
    <property type="entry name" value="CUT_C"/>
</dbReference>
<comment type="caution">
    <text evidence="4">The sequence shown here is derived from an EMBL/GenBank/DDBJ whole genome shotgun (WGS) entry which is preliminary data.</text>
</comment>
<keyword evidence="2" id="KW-1133">Transmembrane helix</keyword>
<dbReference type="InterPro" id="IPR001507">
    <property type="entry name" value="ZP_dom"/>
</dbReference>
<dbReference type="PROSITE" id="PS51034">
    <property type="entry name" value="ZP_2"/>
    <property type="match status" value="1"/>
</dbReference>
<dbReference type="FunCoup" id="A0A1V9XZU6">
    <property type="interactions" value="1"/>
</dbReference>
<protein>
    <recommendedName>
        <fullName evidence="3">ZP domain-containing protein</fullName>
    </recommendedName>
</protein>
<dbReference type="PANTHER" id="PTHR46560">
    <property type="entry name" value="CYPHER, ISOFORM B"/>
    <property type="match status" value="1"/>
</dbReference>
<feature type="region of interest" description="Disordered" evidence="1">
    <location>
        <begin position="310"/>
        <end position="342"/>
    </location>
</feature>
<feature type="compositionally biased region" description="Basic and acidic residues" evidence="1">
    <location>
        <begin position="329"/>
        <end position="342"/>
    </location>
</feature>
<evidence type="ECO:0000256" key="2">
    <source>
        <dbReference type="SAM" id="Phobius"/>
    </source>
</evidence>
<dbReference type="PANTHER" id="PTHR46560:SF4">
    <property type="entry name" value="DUSKY"/>
    <property type="match status" value="1"/>
</dbReference>
<dbReference type="AlphaFoldDB" id="A0A1V9XZU6"/>
<dbReference type="EMBL" id="MNPL01001707">
    <property type="protein sequence ID" value="OQR78888.1"/>
    <property type="molecule type" value="Genomic_DNA"/>
</dbReference>
<dbReference type="STRING" id="418985.A0A1V9XZU6"/>
<organism evidence="4 5">
    <name type="scientific">Tropilaelaps mercedesae</name>
    <dbReference type="NCBI Taxonomy" id="418985"/>
    <lineage>
        <taxon>Eukaryota</taxon>
        <taxon>Metazoa</taxon>
        <taxon>Ecdysozoa</taxon>
        <taxon>Arthropoda</taxon>
        <taxon>Chelicerata</taxon>
        <taxon>Arachnida</taxon>
        <taxon>Acari</taxon>
        <taxon>Parasitiformes</taxon>
        <taxon>Mesostigmata</taxon>
        <taxon>Gamasina</taxon>
        <taxon>Dermanyssoidea</taxon>
        <taxon>Laelapidae</taxon>
        <taxon>Tropilaelaps</taxon>
    </lineage>
</organism>
<feature type="compositionally biased region" description="Basic and acidic residues" evidence="1">
    <location>
        <begin position="202"/>
        <end position="225"/>
    </location>
</feature>
<feature type="region of interest" description="Disordered" evidence="1">
    <location>
        <begin position="39"/>
        <end position="68"/>
    </location>
</feature>
<evidence type="ECO:0000313" key="5">
    <source>
        <dbReference type="Proteomes" id="UP000192247"/>
    </source>
</evidence>
<evidence type="ECO:0000259" key="3">
    <source>
        <dbReference type="PROSITE" id="PS51034"/>
    </source>
</evidence>
<accession>A0A1V9XZU6</accession>
<dbReference type="OrthoDB" id="10062424at2759"/>
<feature type="domain" description="ZP" evidence="3">
    <location>
        <begin position="278"/>
        <end position="580"/>
    </location>
</feature>
<gene>
    <name evidence="4" type="ORF">BIW11_06109</name>
</gene>
<feature type="region of interest" description="Disordered" evidence="1">
    <location>
        <begin position="162"/>
        <end position="225"/>
    </location>
</feature>
<keyword evidence="5" id="KW-1185">Reference proteome</keyword>
<reference evidence="4 5" key="1">
    <citation type="journal article" date="2017" name="Gigascience">
        <title>Draft genome of the honey bee ectoparasitic mite, Tropilaelaps mercedesae, is shaped by the parasitic life history.</title>
        <authorList>
            <person name="Dong X."/>
            <person name="Armstrong S.D."/>
            <person name="Xia D."/>
            <person name="Makepeace B.L."/>
            <person name="Darby A.C."/>
            <person name="Kadowaki T."/>
        </authorList>
    </citation>
    <scope>NUCLEOTIDE SEQUENCE [LARGE SCALE GENOMIC DNA]</scope>
    <source>
        <strain evidence="4">Wuxi-XJTLU</strain>
    </source>
</reference>
<dbReference type="InParanoid" id="A0A1V9XZU6"/>